<comment type="catalytic activity">
    <reaction evidence="10">
        <text>L-threonyl-[protein] + UDP-N-acetyl-alpha-D-glucosamine = 3-O-(N-acetyl-beta-D-glucosaminyl)-L-threonyl-[protein] + UDP + H(+)</text>
        <dbReference type="Rhea" id="RHEA:48908"/>
        <dbReference type="Rhea" id="RHEA-COMP:11060"/>
        <dbReference type="Rhea" id="RHEA-COMP:12252"/>
        <dbReference type="ChEBI" id="CHEBI:15378"/>
        <dbReference type="ChEBI" id="CHEBI:30013"/>
        <dbReference type="ChEBI" id="CHEBI:57705"/>
        <dbReference type="ChEBI" id="CHEBI:58223"/>
        <dbReference type="ChEBI" id="CHEBI:90840"/>
        <dbReference type="EC" id="2.4.1.255"/>
    </reaction>
</comment>
<evidence type="ECO:0000256" key="11">
    <source>
        <dbReference type="SAM" id="MobiDB-lite"/>
    </source>
</evidence>
<evidence type="ECO:0000256" key="1">
    <source>
        <dbReference type="ARBA" id="ARBA00011970"/>
    </source>
</evidence>
<keyword evidence="2" id="KW-0328">Glycosyltransferase</keyword>
<evidence type="ECO:0000256" key="12">
    <source>
        <dbReference type="SAM" id="Phobius"/>
    </source>
</evidence>
<dbReference type="AlphaFoldDB" id="A0AAN9BJB7"/>
<dbReference type="Pfam" id="PF04577">
    <property type="entry name" value="Glyco_transf_61"/>
    <property type="match status" value="1"/>
</dbReference>
<reference evidence="14 15" key="1">
    <citation type="submission" date="2024-02" db="EMBL/GenBank/DDBJ databases">
        <title>Chromosome-scale genome assembly of the rough periwinkle Littorina saxatilis.</title>
        <authorList>
            <person name="De Jode A."/>
            <person name="Faria R."/>
            <person name="Formenti G."/>
            <person name="Sims Y."/>
            <person name="Smith T.P."/>
            <person name="Tracey A."/>
            <person name="Wood J.M.D."/>
            <person name="Zagrodzka Z.B."/>
            <person name="Johannesson K."/>
            <person name="Butlin R.K."/>
            <person name="Leder E.H."/>
        </authorList>
    </citation>
    <scope>NUCLEOTIDE SEQUENCE [LARGE SCALE GENOMIC DNA]</scope>
    <source>
        <strain evidence="14">Snail1</strain>
        <tissue evidence="14">Muscle</tissue>
    </source>
</reference>
<keyword evidence="12" id="KW-0812">Transmembrane</keyword>
<proteinExistence type="predicted"/>
<organism evidence="14 15">
    <name type="scientific">Littorina saxatilis</name>
    <dbReference type="NCBI Taxonomy" id="31220"/>
    <lineage>
        <taxon>Eukaryota</taxon>
        <taxon>Metazoa</taxon>
        <taxon>Spiralia</taxon>
        <taxon>Lophotrochozoa</taxon>
        <taxon>Mollusca</taxon>
        <taxon>Gastropoda</taxon>
        <taxon>Caenogastropoda</taxon>
        <taxon>Littorinimorpha</taxon>
        <taxon>Littorinoidea</taxon>
        <taxon>Littorinidae</taxon>
        <taxon>Littorina</taxon>
    </lineage>
</organism>
<dbReference type="InterPro" id="IPR007657">
    <property type="entry name" value="Glycosyltransferase_61"/>
</dbReference>
<keyword evidence="4" id="KW-0732">Signal</keyword>
<keyword evidence="12" id="KW-0472">Membrane</keyword>
<evidence type="ECO:0000256" key="8">
    <source>
        <dbReference type="ARBA" id="ARBA00042574"/>
    </source>
</evidence>
<dbReference type="InterPro" id="IPR049625">
    <property type="entry name" value="Glyco_transf_61_cat"/>
</dbReference>
<accession>A0AAN9BJB7</accession>
<evidence type="ECO:0000256" key="10">
    <source>
        <dbReference type="ARBA" id="ARBA00049432"/>
    </source>
</evidence>
<gene>
    <name evidence="14" type="ORF">V1264_017497</name>
</gene>
<comment type="caution">
    <text evidence="14">The sequence shown here is derived from an EMBL/GenBank/DDBJ whole genome shotgun (WGS) entry which is preliminary data.</text>
</comment>
<evidence type="ECO:0000256" key="5">
    <source>
        <dbReference type="ARBA" id="ARBA00022824"/>
    </source>
</evidence>
<evidence type="ECO:0000313" key="14">
    <source>
        <dbReference type="EMBL" id="KAK7106221.1"/>
    </source>
</evidence>
<keyword evidence="3" id="KW-0808">Transferase</keyword>
<evidence type="ECO:0000256" key="6">
    <source>
        <dbReference type="ARBA" id="ARBA00023180"/>
    </source>
</evidence>
<dbReference type="Proteomes" id="UP001374579">
    <property type="component" value="Unassembled WGS sequence"/>
</dbReference>
<dbReference type="PANTHER" id="PTHR20961">
    <property type="entry name" value="GLYCOSYLTRANSFERASE"/>
    <property type="match status" value="1"/>
</dbReference>
<evidence type="ECO:0000256" key="4">
    <source>
        <dbReference type="ARBA" id="ARBA00022729"/>
    </source>
</evidence>
<keyword evidence="15" id="KW-1185">Reference proteome</keyword>
<dbReference type="GO" id="GO:0097363">
    <property type="term" value="F:protein O-acetylglucosaminyltransferase activity"/>
    <property type="evidence" value="ECO:0007669"/>
    <property type="project" value="UniProtKB-EC"/>
</dbReference>
<evidence type="ECO:0000256" key="7">
    <source>
        <dbReference type="ARBA" id="ARBA00040944"/>
    </source>
</evidence>
<sequence>MRCVRALRPKRINKLTACCIVLVCLVGLINVMMTPIETSRREPTFYLGPDEDPAPVYPTDNTDKRLVDSVLPGHQKQPFRTHHVTVTTAWKKSSAANVHDSVRPLPPLANFTVDGQLLDQECAVVRMANFMGRKIPLAGSPLCQWLLNPLLKKADNFYLYGDEMALLYDVIVDPAQRHPGPKGGEDMEAVWNQPETYEYIAVKEGYFQLECKLPPKAKFNGGEKNHLNTWIPAVKCLTTNHTNAKTLRVDGRDDTIQNEKRSDGKGKSFSDGRKSVQNVTELVKNVKGLTLTFQRQEYVNIYFVMLTLYNAFLAMLTFNAQPKDVTILWVDAHPAGSTDSVWTTLFGEVIRAGHLPGPTRFSALGWIPYTHNSPLRKMNAERVNYIEEFRRFVLAGYGVNDTRVLDCACLNILFIWRHNYVAHPRNKGGKVSRKIVNEQQLLNAVKAVAPNDRVEGRQLDAEPMREQFRRVTETDVLIGMHGAGLVHSLFLPRHASLVEFYPTSFSMAHKPFRAIAGWRGLGYSVWQNKDMKREGENAETYIPPKVVADLVKSARNKMCPSK</sequence>
<evidence type="ECO:0000313" key="15">
    <source>
        <dbReference type="Proteomes" id="UP001374579"/>
    </source>
</evidence>
<name>A0AAN9BJB7_9CAEN</name>
<feature type="domain" description="Glycosyltransferase 61 catalytic" evidence="13">
    <location>
        <begin position="404"/>
        <end position="498"/>
    </location>
</feature>
<dbReference type="PANTHER" id="PTHR20961:SF148">
    <property type="entry name" value="EGF DOMAIN-SPECIFIC O-LINKED N-ACETYLGLUCOSAMINE TRANSFERASE"/>
    <property type="match status" value="1"/>
</dbReference>
<keyword evidence="5" id="KW-0256">Endoplasmic reticulum</keyword>
<feature type="region of interest" description="Disordered" evidence="11">
    <location>
        <begin position="250"/>
        <end position="272"/>
    </location>
</feature>
<keyword evidence="6" id="KW-0325">Glycoprotein</keyword>
<evidence type="ECO:0000259" key="13">
    <source>
        <dbReference type="Pfam" id="PF04577"/>
    </source>
</evidence>
<comment type="catalytic activity">
    <reaction evidence="9">
        <text>L-seryl-[protein] + UDP-N-acetyl-alpha-D-glucosamine = 3-O-(N-acetyl-beta-D-glucosaminyl)-L-seryl-[protein] + UDP + H(+)</text>
        <dbReference type="Rhea" id="RHEA:48904"/>
        <dbReference type="Rhea" id="RHEA-COMP:9863"/>
        <dbReference type="Rhea" id="RHEA-COMP:12251"/>
        <dbReference type="ChEBI" id="CHEBI:15378"/>
        <dbReference type="ChEBI" id="CHEBI:29999"/>
        <dbReference type="ChEBI" id="CHEBI:57705"/>
        <dbReference type="ChEBI" id="CHEBI:58223"/>
        <dbReference type="ChEBI" id="CHEBI:90838"/>
        <dbReference type="EC" id="2.4.1.255"/>
    </reaction>
</comment>
<keyword evidence="12" id="KW-1133">Transmembrane helix</keyword>
<feature type="transmembrane region" description="Helical" evidence="12">
    <location>
        <begin position="12"/>
        <end position="33"/>
    </location>
</feature>
<dbReference type="EC" id="2.4.1.255" evidence="1"/>
<protein>
    <recommendedName>
        <fullName evidence="7">EGF domain-specific O-linked N-acetylglucosamine transferase</fullName>
        <ecNumber evidence="1">2.4.1.255</ecNumber>
    </recommendedName>
    <alternativeName>
        <fullName evidence="8">Extracellular O-linked N-acetylglucosamine transferase</fullName>
    </alternativeName>
</protein>
<dbReference type="EMBL" id="JBAMIC010000007">
    <property type="protein sequence ID" value="KAK7106221.1"/>
    <property type="molecule type" value="Genomic_DNA"/>
</dbReference>
<evidence type="ECO:0000256" key="2">
    <source>
        <dbReference type="ARBA" id="ARBA00022676"/>
    </source>
</evidence>
<evidence type="ECO:0000256" key="9">
    <source>
        <dbReference type="ARBA" id="ARBA00048317"/>
    </source>
</evidence>
<evidence type="ECO:0000256" key="3">
    <source>
        <dbReference type="ARBA" id="ARBA00022679"/>
    </source>
</evidence>